<dbReference type="PANTHER" id="PTHR42953">
    <property type="entry name" value="HIGH-AFFINITY ZINC UPTAKE SYSTEM PROTEIN ZNUA-RELATED"/>
    <property type="match status" value="1"/>
</dbReference>
<keyword evidence="4 7" id="KW-0732">Signal</keyword>
<organism evidence="8 9">
    <name type="scientific">Pseudomonas neustonica</name>
    <dbReference type="NCBI Taxonomy" id="2487346"/>
    <lineage>
        <taxon>Bacteria</taxon>
        <taxon>Pseudomonadati</taxon>
        <taxon>Pseudomonadota</taxon>
        <taxon>Gammaproteobacteria</taxon>
        <taxon>Pseudomonadales</taxon>
        <taxon>Pseudomonadaceae</taxon>
        <taxon>Pseudomonas</taxon>
    </lineage>
</organism>
<keyword evidence="5" id="KW-0862">Zinc</keyword>
<evidence type="ECO:0000256" key="7">
    <source>
        <dbReference type="SAM" id="SignalP"/>
    </source>
</evidence>
<protein>
    <recommendedName>
        <fullName evidence="2">High-affinity zinc uptake system protein ZnuA</fullName>
    </recommendedName>
</protein>
<comment type="similarity">
    <text evidence="1">Belongs to the bacterial solute-binding protein 9 family.</text>
</comment>
<evidence type="ECO:0000256" key="3">
    <source>
        <dbReference type="ARBA" id="ARBA00022448"/>
    </source>
</evidence>
<feature type="region of interest" description="Disordered" evidence="6">
    <location>
        <begin position="116"/>
        <end position="148"/>
    </location>
</feature>
<dbReference type="SUPFAM" id="SSF53807">
    <property type="entry name" value="Helical backbone' metal receptor"/>
    <property type="match status" value="1"/>
</dbReference>
<evidence type="ECO:0000256" key="1">
    <source>
        <dbReference type="ARBA" id="ARBA00011028"/>
    </source>
</evidence>
<accession>A0ABX9XMH0</accession>
<sequence length="315" mass="34549">MSSFRLLAALCGLLLTLNAHADPVRVLASIKPVQQIAAAVLDGIDTPAALLPAGASPHSFALRPSDRRALASAERIYWVGPSLELFLQSTLHELPSARELAEIPGLRLRHFDEDAPAHDHNANEHADDHDASAEHDGHDHGPGSIDPHIWLSPENAVVIARWMEDDLAPLYPQQHSLIEANVAAFEQRMQILEQQLTERFAPLKDKPYFVFHDGYGYLESYLGLQHRGVFSLAHEIQPGARHVNELRNTLSAAAPACVFSEPQFTPRLINSLTAGLPVQSAQLDPMGAATKVGPHGYEQQLRALTNTWASCLEQL</sequence>
<evidence type="ECO:0000256" key="6">
    <source>
        <dbReference type="SAM" id="MobiDB-lite"/>
    </source>
</evidence>
<dbReference type="PANTHER" id="PTHR42953:SF3">
    <property type="entry name" value="HIGH-AFFINITY ZINC UPTAKE SYSTEM PROTEIN ZNUA"/>
    <property type="match status" value="1"/>
</dbReference>
<gene>
    <name evidence="8" type="primary">znuA</name>
    <name evidence="8" type="ORF">EF096_06440</name>
</gene>
<keyword evidence="5" id="KW-0864">Zinc transport</keyword>
<reference evidence="8 9" key="1">
    <citation type="submission" date="2018-11" db="EMBL/GenBank/DDBJ databases">
        <authorList>
            <person name="Jang G.I."/>
            <person name="Hwang C.Y."/>
        </authorList>
    </citation>
    <scope>NUCLEOTIDE SEQUENCE [LARGE SCALE GENOMIC DNA]</scope>
    <source>
        <strain evidence="8 9">SSM26</strain>
    </source>
</reference>
<dbReference type="NCBIfam" id="NF007091">
    <property type="entry name" value="PRK09545.1"/>
    <property type="match status" value="1"/>
</dbReference>
<proteinExistence type="inferred from homology"/>
<evidence type="ECO:0000256" key="4">
    <source>
        <dbReference type="ARBA" id="ARBA00022729"/>
    </source>
</evidence>
<dbReference type="EMBL" id="RKKU01000005">
    <property type="protein sequence ID" value="ROZ86370.1"/>
    <property type="molecule type" value="Genomic_DNA"/>
</dbReference>
<evidence type="ECO:0000256" key="2">
    <source>
        <dbReference type="ARBA" id="ARBA00015915"/>
    </source>
</evidence>
<comment type="caution">
    <text evidence="8">The sequence shown here is derived from an EMBL/GenBank/DDBJ whole genome shotgun (WGS) entry which is preliminary data.</text>
</comment>
<keyword evidence="5" id="KW-0406">Ion transport</keyword>
<dbReference type="Proteomes" id="UP000275199">
    <property type="component" value="Unassembled WGS sequence"/>
</dbReference>
<feature type="signal peptide" evidence="7">
    <location>
        <begin position="1"/>
        <end position="21"/>
    </location>
</feature>
<dbReference type="Pfam" id="PF01297">
    <property type="entry name" value="ZnuA"/>
    <property type="match status" value="1"/>
</dbReference>
<dbReference type="InterPro" id="IPR006127">
    <property type="entry name" value="ZnuA-like"/>
</dbReference>
<dbReference type="RefSeq" id="WP_123888801.1">
    <property type="nucleotide sequence ID" value="NZ_RKKU01000005.1"/>
</dbReference>
<feature type="compositionally biased region" description="Basic and acidic residues" evidence="6">
    <location>
        <begin position="116"/>
        <end position="141"/>
    </location>
</feature>
<keyword evidence="3" id="KW-0813">Transport</keyword>
<evidence type="ECO:0000313" key="8">
    <source>
        <dbReference type="EMBL" id="ROZ86370.1"/>
    </source>
</evidence>
<name>A0ABX9XMH0_9PSED</name>
<feature type="chain" id="PRO_5046641931" description="High-affinity zinc uptake system protein ZnuA" evidence="7">
    <location>
        <begin position="22"/>
        <end position="315"/>
    </location>
</feature>
<dbReference type="Gene3D" id="3.40.50.1980">
    <property type="entry name" value="Nitrogenase molybdenum iron protein domain"/>
    <property type="match status" value="2"/>
</dbReference>
<dbReference type="InterPro" id="IPR050492">
    <property type="entry name" value="Bact_metal-bind_prot9"/>
</dbReference>
<evidence type="ECO:0000313" key="9">
    <source>
        <dbReference type="Proteomes" id="UP000275199"/>
    </source>
</evidence>
<evidence type="ECO:0000256" key="5">
    <source>
        <dbReference type="ARBA" id="ARBA00022906"/>
    </source>
</evidence>
<keyword evidence="9" id="KW-1185">Reference proteome</keyword>